<dbReference type="EMBL" id="SOZI01000008">
    <property type="protein sequence ID" value="TNY23800.1"/>
    <property type="molecule type" value="Genomic_DNA"/>
</dbReference>
<reference evidence="5 6" key="1">
    <citation type="submission" date="2019-03" db="EMBL/GenBank/DDBJ databases">
        <title>Rhodosporidium diobovatum UCD-FST 08-225 genome sequencing, assembly, and annotation.</title>
        <authorList>
            <person name="Fakankun I.U."/>
            <person name="Fristensky B."/>
            <person name="Levin D.B."/>
        </authorList>
    </citation>
    <scope>NUCLEOTIDE SEQUENCE [LARGE SCALE GENOMIC DNA]</scope>
    <source>
        <strain evidence="5 6">UCD-FST 08-225</strain>
    </source>
</reference>
<dbReference type="PANTHER" id="PTHR12482:SF62">
    <property type="entry name" value="LIPASE ROG1-RELATED"/>
    <property type="match status" value="1"/>
</dbReference>
<dbReference type="InterPro" id="IPR044294">
    <property type="entry name" value="Lipase-like"/>
</dbReference>
<keyword evidence="3" id="KW-1133">Transmembrane helix</keyword>
<dbReference type="Gene3D" id="3.40.50.1820">
    <property type="entry name" value="alpha/beta hydrolase"/>
    <property type="match status" value="1"/>
</dbReference>
<keyword evidence="3" id="KW-0812">Transmembrane</keyword>
<gene>
    <name evidence="5" type="ORF">DMC30DRAFT_280565</name>
</gene>
<feature type="compositionally biased region" description="Polar residues" evidence="2">
    <location>
        <begin position="435"/>
        <end position="444"/>
    </location>
</feature>
<evidence type="ECO:0000256" key="2">
    <source>
        <dbReference type="SAM" id="MobiDB-lite"/>
    </source>
</evidence>
<feature type="domain" description="DUF676" evidence="4">
    <location>
        <begin position="7"/>
        <end position="244"/>
    </location>
</feature>
<evidence type="ECO:0000256" key="3">
    <source>
        <dbReference type="SAM" id="Phobius"/>
    </source>
</evidence>
<dbReference type="SUPFAM" id="SSF53474">
    <property type="entry name" value="alpha/beta-Hydrolases"/>
    <property type="match status" value="1"/>
</dbReference>
<feature type="transmembrane region" description="Helical" evidence="3">
    <location>
        <begin position="334"/>
        <end position="359"/>
    </location>
</feature>
<evidence type="ECO:0000313" key="5">
    <source>
        <dbReference type="EMBL" id="TNY23800.1"/>
    </source>
</evidence>
<dbReference type="InterPro" id="IPR007751">
    <property type="entry name" value="DUF676_lipase-like"/>
</dbReference>
<dbReference type="InterPro" id="IPR029058">
    <property type="entry name" value="AB_hydrolase_fold"/>
</dbReference>
<dbReference type="Proteomes" id="UP000311382">
    <property type="component" value="Unassembled WGS sequence"/>
</dbReference>
<keyword evidence="6" id="KW-1185">Reference proteome</keyword>
<organism evidence="5 6">
    <name type="scientific">Rhodotorula diobovata</name>
    <dbReference type="NCBI Taxonomy" id="5288"/>
    <lineage>
        <taxon>Eukaryota</taxon>
        <taxon>Fungi</taxon>
        <taxon>Dikarya</taxon>
        <taxon>Basidiomycota</taxon>
        <taxon>Pucciniomycotina</taxon>
        <taxon>Microbotryomycetes</taxon>
        <taxon>Sporidiobolales</taxon>
        <taxon>Sporidiobolaceae</taxon>
        <taxon>Rhodotorula</taxon>
    </lineage>
</organism>
<sequence>MVARPYPVHLVTACHGLWGHPSHIAYIRESLLHHTSRASSSSPGTKVVVLVPETNAVTFAHTYDGIDTCADRVVEEIDAEVKRIQDDGGKVTAFSIVGYSLGGLVARYVLGLLDSRTPSFFDEVRPANFATFASPAIGVPRYKSFWSSTFAFLGSRLLSRTGQQLYERDRFLPAKFNPATRQQQDGDAKGCKGLSKFLSRRNDAEPLLKLMADPRYSFYRALSRFERIDVFANTVNDRTVPFPTGGIEAHDPFALARAKAQKVAQARGDDPDAEVDIRDGGLEITLANNAPIIVSHKQVPPPALPAGRNPSKRRFRLRLPLLLRPTTYPFSRPVSLLVIAFLPLALPLSVFYLVGRFALQTRESRRRIRDARKRLGGGRETMLERVGVRLGEVAELAGVDNPEYAGGLSVEGGEGAQANGGSEASEATHFGPQRTYGSTSGTSTPALARPVSPPSLSSSRSATPAPSSPSSSSAAHLTPSDEAAKYSTDPVLTSSQLFQIKNLNAIPQLRKHFVYLPHARNAHGAIVRRDPSYAAHKAGIKVIDAWAREFQV</sequence>
<comment type="similarity">
    <text evidence="1">Belongs to the putative lipase ROG1 family.</text>
</comment>
<dbReference type="OrthoDB" id="273452at2759"/>
<dbReference type="AlphaFoldDB" id="A0A5C5G3W1"/>
<accession>A0A5C5G3W1</accession>
<name>A0A5C5G3W1_9BASI</name>
<keyword evidence="3" id="KW-0472">Membrane</keyword>
<proteinExistence type="inferred from homology"/>
<evidence type="ECO:0000259" key="4">
    <source>
        <dbReference type="Pfam" id="PF05057"/>
    </source>
</evidence>
<evidence type="ECO:0000256" key="1">
    <source>
        <dbReference type="ARBA" id="ARBA00007920"/>
    </source>
</evidence>
<protein>
    <submittedName>
        <fullName evidence="5">Putative serine esterase-domain-containing protein</fullName>
    </submittedName>
</protein>
<comment type="caution">
    <text evidence="5">The sequence shown here is derived from an EMBL/GenBank/DDBJ whole genome shotgun (WGS) entry which is preliminary data.</text>
</comment>
<evidence type="ECO:0000313" key="6">
    <source>
        <dbReference type="Proteomes" id="UP000311382"/>
    </source>
</evidence>
<feature type="compositionally biased region" description="Low complexity" evidence="2">
    <location>
        <begin position="445"/>
        <end position="480"/>
    </location>
</feature>
<dbReference type="Pfam" id="PF05057">
    <property type="entry name" value="DUF676"/>
    <property type="match status" value="1"/>
</dbReference>
<feature type="region of interest" description="Disordered" evidence="2">
    <location>
        <begin position="405"/>
        <end position="482"/>
    </location>
</feature>
<dbReference type="PANTHER" id="PTHR12482">
    <property type="entry name" value="LIPASE ROG1-RELATED-RELATED"/>
    <property type="match status" value="1"/>
</dbReference>